<name>X0UBC9_9ZZZZ</name>
<gene>
    <name evidence="2" type="ORF">S01H1_43868</name>
</gene>
<evidence type="ECO:0000313" key="2">
    <source>
        <dbReference type="EMBL" id="GAG02865.1"/>
    </source>
</evidence>
<comment type="caution">
    <text evidence="2">The sequence shown here is derived from an EMBL/GenBank/DDBJ whole genome shotgun (WGS) entry which is preliminary data.</text>
</comment>
<proteinExistence type="predicted"/>
<feature type="non-terminal residue" evidence="2">
    <location>
        <position position="1"/>
    </location>
</feature>
<dbReference type="EMBL" id="BARS01027957">
    <property type="protein sequence ID" value="GAG02865.1"/>
    <property type="molecule type" value="Genomic_DNA"/>
</dbReference>
<feature type="transmembrane region" description="Helical" evidence="1">
    <location>
        <begin position="12"/>
        <end position="31"/>
    </location>
</feature>
<keyword evidence="1" id="KW-1133">Transmembrane helix</keyword>
<organism evidence="2">
    <name type="scientific">marine sediment metagenome</name>
    <dbReference type="NCBI Taxonomy" id="412755"/>
    <lineage>
        <taxon>unclassified sequences</taxon>
        <taxon>metagenomes</taxon>
        <taxon>ecological metagenomes</taxon>
    </lineage>
</organism>
<sequence>ISVSHPDITSPRMAITTTMLAMDFFAIFLLLDWTPGC</sequence>
<keyword evidence="1" id="KW-0812">Transmembrane</keyword>
<keyword evidence="1" id="KW-0472">Membrane</keyword>
<reference evidence="2" key="1">
    <citation type="journal article" date="2014" name="Front. Microbiol.">
        <title>High frequency of phylogenetically diverse reductive dehalogenase-homologous genes in deep subseafloor sedimentary metagenomes.</title>
        <authorList>
            <person name="Kawai M."/>
            <person name="Futagami T."/>
            <person name="Toyoda A."/>
            <person name="Takaki Y."/>
            <person name="Nishi S."/>
            <person name="Hori S."/>
            <person name="Arai W."/>
            <person name="Tsubouchi T."/>
            <person name="Morono Y."/>
            <person name="Uchiyama I."/>
            <person name="Ito T."/>
            <person name="Fujiyama A."/>
            <person name="Inagaki F."/>
            <person name="Takami H."/>
        </authorList>
    </citation>
    <scope>NUCLEOTIDE SEQUENCE</scope>
    <source>
        <strain evidence="2">Expedition CK06-06</strain>
    </source>
</reference>
<dbReference type="AlphaFoldDB" id="X0UBC9"/>
<evidence type="ECO:0000256" key="1">
    <source>
        <dbReference type="SAM" id="Phobius"/>
    </source>
</evidence>
<protein>
    <submittedName>
        <fullName evidence="2">Uncharacterized protein</fullName>
    </submittedName>
</protein>
<accession>X0UBC9</accession>